<organism evidence="4 5">
    <name type="scientific">Neisseria dumasiana</name>
    <dbReference type="NCBI Taxonomy" id="1931275"/>
    <lineage>
        <taxon>Bacteria</taxon>
        <taxon>Pseudomonadati</taxon>
        <taxon>Pseudomonadota</taxon>
        <taxon>Betaproteobacteria</taxon>
        <taxon>Neisseriales</taxon>
        <taxon>Neisseriaceae</taxon>
        <taxon>Neisseria</taxon>
    </lineage>
</organism>
<keyword evidence="1" id="KW-0175">Coiled coil</keyword>
<reference evidence="5" key="1">
    <citation type="submission" date="2017-01" db="EMBL/GenBank/DDBJ databases">
        <authorList>
            <person name="Mah S.A."/>
            <person name="Swanson W.J."/>
            <person name="Moy G.W."/>
            <person name="Vacquier V.D."/>
        </authorList>
    </citation>
    <scope>NUCLEOTIDE SEQUENCE [LARGE SCALE GENOMIC DNA]</scope>
    <source>
        <strain evidence="5">124861</strain>
    </source>
</reference>
<evidence type="ECO:0000256" key="1">
    <source>
        <dbReference type="SAM" id="Coils"/>
    </source>
</evidence>
<keyword evidence="2" id="KW-0732">Signal</keyword>
<dbReference type="Proteomes" id="UP000193303">
    <property type="component" value="Unassembled WGS sequence"/>
</dbReference>
<proteinExistence type="predicted"/>
<feature type="chain" id="PRO_5013095251" description="Lysozyme inhibitor LprI-like N-terminal domain-containing protein" evidence="2">
    <location>
        <begin position="20"/>
        <end position="341"/>
    </location>
</feature>
<dbReference type="PROSITE" id="PS51257">
    <property type="entry name" value="PROKAR_LIPOPROTEIN"/>
    <property type="match status" value="1"/>
</dbReference>
<gene>
    <name evidence="4" type="ORF">BV912_09720</name>
</gene>
<dbReference type="Gene3D" id="1.20.1270.180">
    <property type="match status" value="1"/>
</dbReference>
<evidence type="ECO:0000259" key="3">
    <source>
        <dbReference type="Pfam" id="PF07007"/>
    </source>
</evidence>
<dbReference type="RefSeq" id="WP_085360152.1">
    <property type="nucleotide sequence ID" value="NZ_MTAB01000025.1"/>
</dbReference>
<feature type="signal peptide" evidence="2">
    <location>
        <begin position="1"/>
        <end position="19"/>
    </location>
</feature>
<protein>
    <recommendedName>
        <fullName evidence="3">Lysozyme inhibitor LprI-like N-terminal domain-containing protein</fullName>
    </recommendedName>
</protein>
<accession>A0A1X3DG21</accession>
<dbReference type="AlphaFoldDB" id="A0A1X3DG21"/>
<sequence length="341" mass="37989">MYKKLLTLSLLATALAACSDDAPVQQTNNTLECSNPAVAHNIRTNIQEIIKQEAQSYARKDSRQFIDPDKIIAAATQLNISLDNPRTEQRNGNTVCTAGLNIRIPTDILNTAQTNSPLLYSNRTISQLMQERLTGGQLTYDDKGGFSRPLSYTLAHSDGQTTVNYEDNGITVAAQNIATALIPYGIKSILMIDGKAVQLKDALNANNQPYSDPPQADPEDILENNAASNAFDNQEEASPPEILSPEPKRTEITFSANELEQAKQNNQAANNEINRLWNNMEQPVQRELLSEQRSWIQSKTNHCHQAAAQAESTLQAEYLRLQCDTRMTRERSQYLRGYTIH</sequence>
<dbReference type="STRING" id="1931275.BV914_06000"/>
<evidence type="ECO:0000313" key="4">
    <source>
        <dbReference type="EMBL" id="OSI18417.1"/>
    </source>
</evidence>
<feature type="domain" description="Lysozyme inhibitor LprI-like N-terminal" evidence="3">
    <location>
        <begin position="260"/>
        <end position="335"/>
    </location>
</feature>
<comment type="caution">
    <text evidence="4">The sequence shown here is derived from an EMBL/GenBank/DDBJ whole genome shotgun (WGS) entry which is preliminary data.</text>
</comment>
<name>A0A1X3DG21_9NEIS</name>
<evidence type="ECO:0000313" key="5">
    <source>
        <dbReference type="Proteomes" id="UP000193303"/>
    </source>
</evidence>
<evidence type="ECO:0000256" key="2">
    <source>
        <dbReference type="SAM" id="SignalP"/>
    </source>
</evidence>
<dbReference type="Pfam" id="PF07007">
    <property type="entry name" value="LprI"/>
    <property type="match status" value="1"/>
</dbReference>
<feature type="coiled-coil region" evidence="1">
    <location>
        <begin position="252"/>
        <end position="279"/>
    </location>
</feature>
<dbReference type="OrthoDB" id="8607286at2"/>
<dbReference type="EMBL" id="MTAB01000025">
    <property type="protein sequence ID" value="OSI18417.1"/>
    <property type="molecule type" value="Genomic_DNA"/>
</dbReference>
<dbReference type="InterPro" id="IPR009739">
    <property type="entry name" value="LprI-like_N"/>
</dbReference>